<feature type="transmembrane region" description="Helical" evidence="1">
    <location>
        <begin position="182"/>
        <end position="200"/>
    </location>
</feature>
<keyword evidence="1" id="KW-1133">Transmembrane helix</keyword>
<organism evidence="2 3">
    <name type="scientific">Aeromicrobium piscarium</name>
    <dbReference type="NCBI Taxonomy" id="2590901"/>
    <lineage>
        <taxon>Bacteria</taxon>
        <taxon>Bacillati</taxon>
        <taxon>Actinomycetota</taxon>
        <taxon>Actinomycetes</taxon>
        <taxon>Propionibacteriales</taxon>
        <taxon>Nocardioidaceae</taxon>
        <taxon>Aeromicrobium</taxon>
    </lineage>
</organism>
<name>A0A554S9Y4_9ACTN</name>
<sequence length="257" mass="27625">MARGPRITAWRRRWGPATATRPASSSSIVRATESVPDPVWIGAAVAVLAVLVPPAWRMTRHVVTLVHEAGHAAVALATGRKVRAIRLHRDTSGITESIGRPHGPGMIVTAFAGYTAPPLIGVSMMLLVLAEREVWAWWAVLGVLAAMVLVIRNWFGLLVLLVCGGGVWLLQTRVDDPEWARLVGYAVAWFLVLGGLRATIELAVSRRRGRDVSSDAAVLARLTVLPSVVWNALFIVVAAVCGYICWLGALGGAGRPW</sequence>
<protein>
    <submittedName>
        <fullName evidence="2">M50 family metallopeptidase</fullName>
    </submittedName>
</protein>
<feature type="transmembrane region" description="Helical" evidence="1">
    <location>
        <begin position="106"/>
        <end position="130"/>
    </location>
</feature>
<feature type="transmembrane region" description="Helical" evidence="1">
    <location>
        <begin position="228"/>
        <end position="249"/>
    </location>
</feature>
<evidence type="ECO:0000256" key="1">
    <source>
        <dbReference type="SAM" id="Phobius"/>
    </source>
</evidence>
<keyword evidence="1" id="KW-0472">Membrane</keyword>
<dbReference type="AlphaFoldDB" id="A0A554S9Y4"/>
<dbReference type="InterPro" id="IPR049500">
    <property type="entry name" value="Peptidase_M50B-like"/>
</dbReference>
<feature type="transmembrane region" description="Helical" evidence="1">
    <location>
        <begin position="137"/>
        <end position="170"/>
    </location>
</feature>
<dbReference type="Proteomes" id="UP000316988">
    <property type="component" value="Unassembled WGS sequence"/>
</dbReference>
<accession>A0A554S9Y4</accession>
<evidence type="ECO:0000313" key="3">
    <source>
        <dbReference type="Proteomes" id="UP000316988"/>
    </source>
</evidence>
<keyword evidence="3" id="KW-1185">Reference proteome</keyword>
<dbReference type="OrthoDB" id="5184455at2"/>
<gene>
    <name evidence="2" type="ORF">FNM00_09625</name>
</gene>
<dbReference type="EMBL" id="VLNT01000006">
    <property type="protein sequence ID" value="TSD63167.1"/>
    <property type="molecule type" value="Genomic_DNA"/>
</dbReference>
<reference evidence="2 3" key="1">
    <citation type="submission" date="2019-07" db="EMBL/GenBank/DDBJ databases">
        <authorList>
            <person name="Zhao L.H."/>
        </authorList>
    </citation>
    <scope>NUCLEOTIDE SEQUENCE [LARGE SCALE GENOMIC DNA]</scope>
    <source>
        <strain evidence="2 3">Co35</strain>
    </source>
</reference>
<proteinExistence type="predicted"/>
<comment type="caution">
    <text evidence="2">The sequence shown here is derived from an EMBL/GenBank/DDBJ whole genome shotgun (WGS) entry which is preliminary data.</text>
</comment>
<evidence type="ECO:0000313" key="2">
    <source>
        <dbReference type="EMBL" id="TSD63167.1"/>
    </source>
</evidence>
<keyword evidence="1" id="KW-0812">Transmembrane</keyword>
<dbReference type="Pfam" id="PF13398">
    <property type="entry name" value="Peptidase_M50B"/>
    <property type="match status" value="1"/>
</dbReference>